<dbReference type="PANTHER" id="PTHR35276:SF1">
    <property type="entry name" value="TRNA (MNM(5)S(2)U34)-METHYLTRANSFERASE, CHLOROPLASTIC"/>
    <property type="match status" value="1"/>
</dbReference>
<dbReference type="AlphaFoldDB" id="A0A103XYJ4"/>
<reference evidence="3 4" key="1">
    <citation type="journal article" date="2016" name="Sci. Rep.">
        <title>The genome sequence of the outbreeding globe artichoke constructed de novo incorporating a phase-aware low-pass sequencing strategy of F1 progeny.</title>
        <authorList>
            <person name="Scaglione D."/>
            <person name="Reyes-Chin-Wo S."/>
            <person name="Acquadro A."/>
            <person name="Froenicke L."/>
            <person name="Portis E."/>
            <person name="Beitel C."/>
            <person name="Tirone M."/>
            <person name="Mauro R."/>
            <person name="Lo Monaco A."/>
            <person name="Mauromicale G."/>
            <person name="Faccioli P."/>
            <person name="Cattivelli L."/>
            <person name="Rieseberg L."/>
            <person name="Michelmore R."/>
            <person name="Lanteri S."/>
        </authorList>
    </citation>
    <scope>NUCLEOTIDE SEQUENCE [LARGE SCALE GENOMIC DNA]</scope>
    <source>
        <strain evidence="3">2C</strain>
    </source>
</reference>
<dbReference type="Gene3D" id="3.40.50.150">
    <property type="entry name" value="Vaccinia Virus protein VP39"/>
    <property type="match status" value="2"/>
</dbReference>
<evidence type="ECO:0000313" key="4">
    <source>
        <dbReference type="Proteomes" id="UP000243975"/>
    </source>
</evidence>
<feature type="domain" description="HORMA" evidence="2">
    <location>
        <begin position="6"/>
        <end position="345"/>
    </location>
</feature>
<dbReference type="EMBL" id="LEKV01003630">
    <property type="protein sequence ID" value="KVH99223.1"/>
    <property type="molecule type" value="Genomic_DNA"/>
</dbReference>
<protein>
    <submittedName>
        <fullName evidence="3">DNA-binding HORMA</fullName>
    </submittedName>
</protein>
<organism evidence="3 4">
    <name type="scientific">Cynara cardunculus var. scolymus</name>
    <name type="common">Globe artichoke</name>
    <name type="synonym">Cynara scolymus</name>
    <dbReference type="NCBI Taxonomy" id="59895"/>
    <lineage>
        <taxon>Eukaryota</taxon>
        <taxon>Viridiplantae</taxon>
        <taxon>Streptophyta</taxon>
        <taxon>Embryophyta</taxon>
        <taxon>Tracheophyta</taxon>
        <taxon>Spermatophyta</taxon>
        <taxon>Magnoliopsida</taxon>
        <taxon>eudicotyledons</taxon>
        <taxon>Gunneridae</taxon>
        <taxon>Pentapetalae</taxon>
        <taxon>asterids</taxon>
        <taxon>campanulids</taxon>
        <taxon>Asterales</taxon>
        <taxon>Asteraceae</taxon>
        <taxon>Carduoideae</taxon>
        <taxon>Cardueae</taxon>
        <taxon>Carduinae</taxon>
        <taxon>Cynara</taxon>
    </lineage>
</organism>
<comment type="caution">
    <text evidence="3">The sequence shown here is derived from an EMBL/GenBank/DDBJ whole genome shotgun (WGS) entry which is preliminary data.</text>
</comment>
<dbReference type="GO" id="GO:0003677">
    <property type="term" value="F:DNA binding"/>
    <property type="evidence" value="ECO:0007669"/>
    <property type="project" value="UniProtKB-KW"/>
</dbReference>
<keyword evidence="1" id="KW-1133">Transmembrane helix</keyword>
<accession>A0A103XYJ4</accession>
<dbReference type="STRING" id="59895.A0A103XYJ4"/>
<evidence type="ECO:0000256" key="1">
    <source>
        <dbReference type="SAM" id="Phobius"/>
    </source>
</evidence>
<dbReference type="Proteomes" id="UP000243975">
    <property type="component" value="Unassembled WGS sequence"/>
</dbReference>
<sequence>MDRLSPQTGDILVEFLQVAITSIVFLKGIYPSGAFERRQYMNLVVHRARHPQLNHYIHNTLDALLPYIQQKQCYGTMMDLESSLRSFLIKLSLSSSSSSSSKMADDCQDWRWEITGYFGGMIKDASRWVPTGTQQWQQPPLITPIKSMNTDPFSGHWANGIVLRNRLQRKKQKDYVFFRVLFLPMINNPSICSSALDKLKRMMSFRCYPVFNPKIFSVSLVSSYSSRHPNLAFHSKSSDSPLSECVMMDYIFGKKKATEVAHSVWKHVVQKGDTVVDATCGNGYDTLAMVNMVSDKSLSGRVYAMDIQETAIKNTMSVLDGLHDPDEAATRIVAAGGVISIMVYVGHPGGMEEYEMVEGFASGLAVDKWICCKLQMLNRPLAPVLLFLCKR</sequence>
<dbReference type="InterPro" id="IPR036570">
    <property type="entry name" value="HORMA_dom_sf"/>
</dbReference>
<dbReference type="Gramene" id="KVH99223">
    <property type="protein sequence ID" value="KVH99223"/>
    <property type="gene ID" value="Ccrd_022537"/>
</dbReference>
<keyword evidence="1" id="KW-0472">Membrane</keyword>
<name>A0A103XYJ4_CYNCS</name>
<dbReference type="SUPFAM" id="SSF56019">
    <property type="entry name" value="The spindle assembly checkpoint protein mad2"/>
    <property type="match status" value="1"/>
</dbReference>
<keyword evidence="4" id="KW-1185">Reference proteome</keyword>
<dbReference type="Pfam" id="PF06962">
    <property type="entry name" value="rRNA_methylase"/>
    <property type="match status" value="1"/>
</dbReference>
<dbReference type="PROSITE" id="PS50815">
    <property type="entry name" value="HORMA"/>
    <property type="match status" value="1"/>
</dbReference>
<dbReference type="PANTHER" id="PTHR35276">
    <property type="entry name" value="S-ADENOSYL-L-METHIONINE-DEPENDENT METHYLTRANSFERASES SUPERFAMILY PROTEIN"/>
    <property type="match status" value="1"/>
</dbReference>
<keyword evidence="1" id="KW-0812">Transmembrane</keyword>
<dbReference type="Gene3D" id="3.30.900.10">
    <property type="entry name" value="HORMA domain"/>
    <property type="match status" value="1"/>
</dbReference>
<evidence type="ECO:0000313" key="3">
    <source>
        <dbReference type="EMBL" id="KVH99223.1"/>
    </source>
</evidence>
<gene>
    <name evidence="3" type="ORF">Ccrd_022537</name>
</gene>
<feature type="transmembrane region" description="Helical" evidence="1">
    <location>
        <begin position="12"/>
        <end position="30"/>
    </location>
</feature>
<dbReference type="SUPFAM" id="SSF53335">
    <property type="entry name" value="S-adenosyl-L-methionine-dependent methyltransferases"/>
    <property type="match status" value="1"/>
</dbReference>
<keyword evidence="3" id="KW-0238">DNA-binding</keyword>
<proteinExistence type="predicted"/>
<dbReference type="InterPro" id="IPR010719">
    <property type="entry name" value="MnmM_MeTrfase"/>
</dbReference>
<dbReference type="InterPro" id="IPR029063">
    <property type="entry name" value="SAM-dependent_MTases_sf"/>
</dbReference>
<dbReference type="InterPro" id="IPR003511">
    <property type="entry name" value="HORMA_dom"/>
</dbReference>
<feature type="transmembrane region" description="Helical" evidence="1">
    <location>
        <begin position="176"/>
        <end position="196"/>
    </location>
</feature>
<evidence type="ECO:0000259" key="2">
    <source>
        <dbReference type="PROSITE" id="PS50815"/>
    </source>
</evidence>